<protein>
    <recommendedName>
        <fullName evidence="9">MARVEL domain-containing protein</fullName>
    </recommendedName>
</protein>
<dbReference type="InterPro" id="IPR008253">
    <property type="entry name" value="Marvel"/>
</dbReference>
<accession>A0A553R1U4</accession>
<evidence type="ECO:0000313" key="11">
    <source>
        <dbReference type="Proteomes" id="UP000316079"/>
    </source>
</evidence>
<feature type="transmembrane region" description="Helical" evidence="8">
    <location>
        <begin position="256"/>
        <end position="277"/>
    </location>
</feature>
<evidence type="ECO:0000256" key="8">
    <source>
        <dbReference type="SAM" id="Phobius"/>
    </source>
</evidence>
<dbReference type="EMBL" id="SRMA01025319">
    <property type="protein sequence ID" value="TRY96156.1"/>
    <property type="molecule type" value="Genomic_DNA"/>
</dbReference>
<reference evidence="10 11" key="1">
    <citation type="journal article" date="2019" name="Sci. Data">
        <title>Hybrid genome assembly and annotation of Danionella translucida.</title>
        <authorList>
            <person name="Kadobianskyi M."/>
            <person name="Schulze L."/>
            <person name="Schuelke M."/>
            <person name="Judkewitz B."/>
        </authorList>
    </citation>
    <scope>NUCLEOTIDE SEQUENCE [LARGE SCALE GENOMIC DNA]</scope>
    <source>
        <strain evidence="10 11">Bolton</strain>
    </source>
</reference>
<evidence type="ECO:0000259" key="9">
    <source>
        <dbReference type="PROSITE" id="PS51225"/>
    </source>
</evidence>
<evidence type="ECO:0000256" key="3">
    <source>
        <dbReference type="ARBA" id="ARBA00022737"/>
    </source>
</evidence>
<dbReference type="PROSITE" id="PS51225">
    <property type="entry name" value="MARVEL"/>
    <property type="match status" value="1"/>
</dbReference>
<feature type="transmembrane region" description="Helical" evidence="8">
    <location>
        <begin position="151"/>
        <end position="170"/>
    </location>
</feature>
<comment type="subcellular location">
    <subcellularLocation>
        <location evidence="1">Membrane</location>
        <topology evidence="1">Multi-pass membrane protein</topology>
    </subcellularLocation>
</comment>
<dbReference type="OrthoDB" id="8841883at2759"/>
<evidence type="ECO:0000256" key="4">
    <source>
        <dbReference type="ARBA" id="ARBA00022989"/>
    </source>
</evidence>
<keyword evidence="2 7" id="KW-0812">Transmembrane</keyword>
<feature type="transmembrane region" description="Helical" evidence="8">
    <location>
        <begin position="43"/>
        <end position="68"/>
    </location>
</feature>
<dbReference type="InterPro" id="IPR047123">
    <property type="entry name" value="MYADM-like"/>
</dbReference>
<keyword evidence="3" id="KW-0677">Repeat</keyword>
<evidence type="ECO:0000256" key="6">
    <source>
        <dbReference type="ARBA" id="ARBA00034721"/>
    </source>
</evidence>
<dbReference type="GO" id="GO:0016020">
    <property type="term" value="C:membrane"/>
    <property type="evidence" value="ECO:0007669"/>
    <property type="project" value="UniProtKB-SubCell"/>
</dbReference>
<keyword evidence="11" id="KW-1185">Reference proteome</keyword>
<keyword evidence="5 7" id="KW-0472">Membrane</keyword>
<name>A0A553R1U4_9TELE</name>
<comment type="similarity">
    <text evidence="6">Belongs to the MAL family.</text>
</comment>
<evidence type="ECO:0000256" key="1">
    <source>
        <dbReference type="ARBA" id="ARBA00004141"/>
    </source>
</evidence>
<feature type="transmembrane region" description="Helical" evidence="8">
    <location>
        <begin position="213"/>
        <end position="236"/>
    </location>
</feature>
<feature type="domain" description="MARVEL" evidence="9">
    <location>
        <begin position="145"/>
        <end position="283"/>
    </location>
</feature>
<comment type="caution">
    <text evidence="10">The sequence shown here is derived from an EMBL/GenBank/DDBJ whole genome shotgun (WGS) entry which is preliminary data.</text>
</comment>
<feature type="transmembrane region" description="Helical" evidence="8">
    <location>
        <begin position="20"/>
        <end position="37"/>
    </location>
</feature>
<feature type="transmembrane region" description="Helical" evidence="8">
    <location>
        <begin position="176"/>
        <end position="201"/>
    </location>
</feature>
<proteinExistence type="inferred from homology"/>
<dbReference type="Proteomes" id="UP000316079">
    <property type="component" value="Unassembled WGS sequence"/>
</dbReference>
<sequence length="288" mass="32424">MDKPTFTPSSLASSRGAIHMAQILLCGITFVVGYIWGHPFHTYWIYSMVIWGLLPIITLVITIVEMFLIHKFILVFCMDWDDFTTGMAMMASLCTFSTTVMMANFYICRTCIWGWIISILSAGCCVLYSVETFRDKCESSRSATYVAALPGFWKILEAFVACIILTSLIGYVGNPALIWCIVAYAIPLPLTLLVIITNILTKLKNCLPFNINLFTMIFLIISVALYISAAILWPIFSFRGNPRPKDCPGNACAWGIQFLVAFMTYVNLVFYILDLIFTCRGICGFKRP</sequence>
<evidence type="ECO:0000256" key="7">
    <source>
        <dbReference type="PROSITE-ProRule" id="PRU00581"/>
    </source>
</evidence>
<evidence type="ECO:0000313" key="10">
    <source>
        <dbReference type="EMBL" id="TRY96156.1"/>
    </source>
</evidence>
<feature type="transmembrane region" description="Helical" evidence="8">
    <location>
        <begin position="112"/>
        <end position="130"/>
    </location>
</feature>
<organism evidence="10 11">
    <name type="scientific">Danionella cerebrum</name>
    <dbReference type="NCBI Taxonomy" id="2873325"/>
    <lineage>
        <taxon>Eukaryota</taxon>
        <taxon>Metazoa</taxon>
        <taxon>Chordata</taxon>
        <taxon>Craniata</taxon>
        <taxon>Vertebrata</taxon>
        <taxon>Euteleostomi</taxon>
        <taxon>Actinopterygii</taxon>
        <taxon>Neopterygii</taxon>
        <taxon>Teleostei</taxon>
        <taxon>Ostariophysi</taxon>
        <taxon>Cypriniformes</taxon>
        <taxon>Danionidae</taxon>
        <taxon>Danioninae</taxon>
        <taxon>Danionella</taxon>
    </lineage>
</organism>
<keyword evidence="4 8" id="KW-1133">Transmembrane helix</keyword>
<evidence type="ECO:0000256" key="5">
    <source>
        <dbReference type="ARBA" id="ARBA00023136"/>
    </source>
</evidence>
<feature type="transmembrane region" description="Helical" evidence="8">
    <location>
        <begin position="88"/>
        <end position="106"/>
    </location>
</feature>
<dbReference type="PANTHER" id="PTHR17068">
    <property type="entry name" value="MYELOID-ASSOCIATED DIFFERENTIATION MARKER MYADM FAMILY MEMBER"/>
    <property type="match status" value="1"/>
</dbReference>
<dbReference type="PANTHER" id="PTHR17068:SF12">
    <property type="entry name" value="MYELOID-ASSOCIATED DIFFERENTIATION MARKER-LIKE PROTEIN 2"/>
    <property type="match status" value="1"/>
</dbReference>
<dbReference type="AlphaFoldDB" id="A0A553R1U4"/>
<gene>
    <name evidence="10" type="ORF">DNTS_028348</name>
</gene>
<evidence type="ECO:0000256" key="2">
    <source>
        <dbReference type="ARBA" id="ARBA00022692"/>
    </source>
</evidence>